<evidence type="ECO:0000259" key="2">
    <source>
        <dbReference type="Pfam" id="PF07859"/>
    </source>
</evidence>
<protein>
    <recommendedName>
        <fullName evidence="2">Alpha/beta hydrolase fold-3 domain-containing protein</fullName>
    </recommendedName>
</protein>
<evidence type="ECO:0000256" key="1">
    <source>
        <dbReference type="ARBA" id="ARBA00010515"/>
    </source>
</evidence>
<accession>A0ABS8UQV1</accession>
<comment type="caution">
    <text evidence="3">The sequence shown here is derived from an EMBL/GenBank/DDBJ whole genome shotgun (WGS) entry which is preliminary data.</text>
</comment>
<reference evidence="3 4" key="1">
    <citation type="journal article" date="2021" name="BMC Genomics">
        <title>Datura genome reveals duplications of psychoactive alkaloid biosynthetic genes and high mutation rate following tissue culture.</title>
        <authorList>
            <person name="Rajewski A."/>
            <person name="Carter-House D."/>
            <person name="Stajich J."/>
            <person name="Litt A."/>
        </authorList>
    </citation>
    <scope>NUCLEOTIDE SEQUENCE [LARGE SCALE GENOMIC DNA]</scope>
    <source>
        <strain evidence="3">AR-01</strain>
    </source>
</reference>
<evidence type="ECO:0000313" key="3">
    <source>
        <dbReference type="EMBL" id="MCD9560865.1"/>
    </source>
</evidence>
<keyword evidence="4" id="KW-1185">Reference proteome</keyword>
<dbReference type="Gene3D" id="3.40.50.1820">
    <property type="entry name" value="alpha/beta hydrolase"/>
    <property type="match status" value="1"/>
</dbReference>
<comment type="similarity">
    <text evidence="1">Belongs to the 'GDXG' lipolytic enzyme family.</text>
</comment>
<dbReference type="PANTHER" id="PTHR23024:SF526">
    <property type="entry name" value="2-HYDROXYISOFLAVANONE DEHYDRATASE-LIKE"/>
    <property type="match status" value="1"/>
</dbReference>
<organism evidence="3 4">
    <name type="scientific">Datura stramonium</name>
    <name type="common">Jimsonweed</name>
    <name type="synonym">Common thornapple</name>
    <dbReference type="NCBI Taxonomy" id="4076"/>
    <lineage>
        <taxon>Eukaryota</taxon>
        <taxon>Viridiplantae</taxon>
        <taxon>Streptophyta</taxon>
        <taxon>Embryophyta</taxon>
        <taxon>Tracheophyta</taxon>
        <taxon>Spermatophyta</taxon>
        <taxon>Magnoliopsida</taxon>
        <taxon>eudicotyledons</taxon>
        <taxon>Gunneridae</taxon>
        <taxon>Pentapetalae</taxon>
        <taxon>asterids</taxon>
        <taxon>lamiids</taxon>
        <taxon>Solanales</taxon>
        <taxon>Solanaceae</taxon>
        <taxon>Solanoideae</taxon>
        <taxon>Datureae</taxon>
        <taxon>Datura</taxon>
    </lineage>
</organism>
<name>A0ABS8UQV1_DATST</name>
<dbReference type="InterPro" id="IPR050466">
    <property type="entry name" value="Carboxylest/Gibb_receptor"/>
</dbReference>
<evidence type="ECO:0000313" key="4">
    <source>
        <dbReference type="Proteomes" id="UP000823775"/>
    </source>
</evidence>
<dbReference type="InterPro" id="IPR029058">
    <property type="entry name" value="AB_hydrolase_fold"/>
</dbReference>
<dbReference type="InterPro" id="IPR013094">
    <property type="entry name" value="AB_hydrolase_3"/>
</dbReference>
<dbReference type="Pfam" id="PF07859">
    <property type="entry name" value="Abhydrolase_3"/>
    <property type="match status" value="1"/>
</dbReference>
<dbReference type="EMBL" id="JACEIK010002391">
    <property type="protein sequence ID" value="MCD9560865.1"/>
    <property type="molecule type" value="Genomic_DNA"/>
</dbReference>
<gene>
    <name evidence="3" type="ORF">HAX54_019686</name>
</gene>
<feature type="domain" description="Alpha/beta hydrolase fold-3" evidence="2">
    <location>
        <begin position="76"/>
        <end position="291"/>
    </location>
</feature>
<sequence length="314" mass="35365">MVSEDNEVVADHYPFIRIYKNGRVERFYHLHNFCYIPPAPDSDPVTDVSSKDVTINSHVSARLYLPKTINQKLPIIVFYHGGGLILGSAFFNKFHHFLNLLVSESKSIAVSVDYRLAPEHDVSTVYEDSWTALQWVASSQDSWLTSYGDFDKVFIFGESGGANIAFNMAMRAGREKLNRDVKLNGSILACPYFVIPHENVDVENSAAYELWSKVICPKLGSPFDCPMINPLCKTGPSLSELGCSKLLMCMVEKDEMVPGEIQMKFVEGLKKSGWNGEFMFILVEGESHSFFIENPDTERATDLIKQFASFVQCK</sequence>
<dbReference type="SUPFAM" id="SSF53474">
    <property type="entry name" value="alpha/beta-Hydrolases"/>
    <property type="match status" value="1"/>
</dbReference>
<proteinExistence type="inferred from homology"/>
<dbReference type="Proteomes" id="UP000823775">
    <property type="component" value="Unassembled WGS sequence"/>
</dbReference>
<dbReference type="PANTHER" id="PTHR23024">
    <property type="entry name" value="ARYLACETAMIDE DEACETYLASE"/>
    <property type="match status" value="1"/>
</dbReference>